<reference evidence="1 2" key="1">
    <citation type="submission" date="2005-09" db="EMBL/GenBank/DDBJ databases">
        <authorList>
            <person name="Mural R.J."/>
            <person name="Li P.W."/>
            <person name="Adams M.D."/>
            <person name="Amanatides P.G."/>
            <person name="Baden-Tillson H."/>
            <person name="Barnstead M."/>
            <person name="Chin S.H."/>
            <person name="Dew I."/>
            <person name="Evans C.A."/>
            <person name="Ferriera S."/>
            <person name="Flanigan M."/>
            <person name="Fosler C."/>
            <person name="Glodek A."/>
            <person name="Gu Z."/>
            <person name="Holt R.A."/>
            <person name="Jennings D."/>
            <person name="Kraft C.L."/>
            <person name="Lu F."/>
            <person name="Nguyen T."/>
            <person name="Nusskern D.R."/>
            <person name="Pfannkoch C.M."/>
            <person name="Sitter C."/>
            <person name="Sutton G.G."/>
            <person name="Venter J.C."/>
            <person name="Wang Z."/>
            <person name="Woodage T."/>
            <person name="Zheng X.H."/>
            <person name="Zhong F."/>
        </authorList>
    </citation>
    <scope>NUCLEOTIDE SEQUENCE [LARGE SCALE GENOMIC DNA]</scope>
    <source>
        <strain>BN</strain>
        <strain evidence="2">Sprague-Dawley</strain>
    </source>
</reference>
<dbReference type="AlphaFoldDB" id="A6J5T3"/>
<name>A6J5T3_RAT</name>
<protein>
    <submittedName>
        <fullName evidence="1">RCG63394</fullName>
    </submittedName>
</protein>
<dbReference type="Proteomes" id="UP000234681">
    <property type="component" value="Chromosome 2"/>
</dbReference>
<evidence type="ECO:0000313" key="2">
    <source>
        <dbReference type="Proteomes" id="UP000234681"/>
    </source>
</evidence>
<proteinExistence type="predicted"/>
<dbReference type="EMBL" id="CH473976">
    <property type="protein sequence ID" value="EDM00856.1"/>
    <property type="molecule type" value="Genomic_DNA"/>
</dbReference>
<organism evidence="1 2">
    <name type="scientific">Rattus norvegicus</name>
    <name type="common">Rat</name>
    <dbReference type="NCBI Taxonomy" id="10116"/>
    <lineage>
        <taxon>Eukaryota</taxon>
        <taxon>Metazoa</taxon>
        <taxon>Chordata</taxon>
        <taxon>Craniata</taxon>
        <taxon>Vertebrata</taxon>
        <taxon>Euteleostomi</taxon>
        <taxon>Mammalia</taxon>
        <taxon>Eutheria</taxon>
        <taxon>Euarchontoglires</taxon>
        <taxon>Glires</taxon>
        <taxon>Rodentia</taxon>
        <taxon>Myomorpha</taxon>
        <taxon>Muroidea</taxon>
        <taxon>Muridae</taxon>
        <taxon>Murinae</taxon>
        <taxon>Rattus</taxon>
    </lineage>
</organism>
<evidence type="ECO:0000313" key="1">
    <source>
        <dbReference type="EMBL" id="EDM00856.1"/>
    </source>
</evidence>
<accession>A6J5T3</accession>
<sequence length="56" mass="6629">MHQAGFSCVLVDRLSPPRLDYHMEGLCIPLPWSLIWIHSLQFRMCKNCLKDCWELP</sequence>
<gene>
    <name evidence="1" type="ORF">rCG_63394</name>
</gene>